<evidence type="ECO:0000313" key="7">
    <source>
        <dbReference type="EMBL" id="EDO41016.1"/>
    </source>
</evidence>
<dbReference type="GO" id="GO:0003723">
    <property type="term" value="F:RNA binding"/>
    <property type="evidence" value="ECO:0007669"/>
    <property type="project" value="UniProtKB-KW"/>
</dbReference>
<dbReference type="HOGENOM" id="CLU_012335_1_0_1"/>
<dbReference type="OMA" id="NLGACHV"/>
<keyword evidence="3" id="KW-0677">Repeat</keyword>
<feature type="domain" description="CSD" evidence="6">
    <location>
        <begin position="296"/>
        <end position="361"/>
    </location>
</feature>
<comment type="similarity">
    <text evidence="5">Belongs to the UNR family.</text>
</comment>
<dbReference type="PROSITE" id="PS00352">
    <property type="entry name" value="CSD_1"/>
    <property type="match status" value="3"/>
</dbReference>
<evidence type="ECO:0000256" key="1">
    <source>
        <dbReference type="ARBA" id="ARBA00004496"/>
    </source>
</evidence>
<feature type="domain" description="CSD" evidence="6">
    <location>
        <begin position="132"/>
        <end position="194"/>
    </location>
</feature>
<feature type="non-terminal residue" evidence="7">
    <location>
        <position position="700"/>
    </location>
</feature>
<dbReference type="InParanoid" id="A7S5I4"/>
<sequence length="700" mass="79601">RETGIIEKLLHSYGFIQCCERELRIFFHYSQYKGDLDDLRIGDEVEFGVSCDQRSKKPVAVNIVLLTPGTVSFEVSGFSECFYLSFSANDCKDPNMPIHKGDKVQFVVSIDKRTGVSRAKDVMLLETAKAEKYQGVVSSMKESFGFIERADKVSEIFFHYSEFLDDINELTLGDDVEFIIQPRNGKEVAMRIKKLPEGTVTFEDVSEKRYQGVIDRPLSKSSAKRQHDPLHGRIVFETDDGPSDIVFSERDVSGEFSLRTKDIVDFNIAVDRRDSLRRATNITLVKVAEPEKGDNREMGVVAALKDGFGFIRCCDRDARMFFHFSELVESSRQIQIGDEVEFSITEDSNSMKRVNAIKVRILPKGTIQFGDTTTEEIYQGYVDREPMFTGRSPRKQDSRDSESGLICYEDKGVKKMVSFDIQKNSDIRAAPQFGDLVKFNLTESQRTGFRRAANIVVVTRNTDIKRYGFVATLKEHYGFLETSDHDKEVFFHYSEWNDDPSKLELGDEIEYSLKFKGGKVSAEGLNKLPKGTIPQEEIQPEVHDGVVLRPLRRADPQQQEYSGLIEQVVAQEEKEPNDDVFEKAPAQAFSVEYGITSLIDKKTVLQCGDRVRFQIGVDRETGCKRAMKVTPERQRVRARVESVKGQFGFIGHENEEGKNLFFHISEVAENVELQAGDEVEFFVVQKRGGKLSAVNVRKIR</sequence>
<evidence type="ECO:0000313" key="8">
    <source>
        <dbReference type="Proteomes" id="UP000001593"/>
    </source>
</evidence>
<dbReference type="Pfam" id="PF23456">
    <property type="entry name" value="CSDE1"/>
    <property type="match status" value="2"/>
</dbReference>
<keyword evidence="2" id="KW-0963">Cytoplasm</keyword>
<feature type="domain" description="CSD" evidence="6">
    <location>
        <begin position="1"/>
        <end position="65"/>
    </location>
</feature>
<dbReference type="InterPro" id="IPR012340">
    <property type="entry name" value="NA-bd_OB-fold"/>
</dbReference>
<organism evidence="7 8">
    <name type="scientific">Nematostella vectensis</name>
    <name type="common">Starlet sea anemone</name>
    <dbReference type="NCBI Taxonomy" id="45351"/>
    <lineage>
        <taxon>Eukaryota</taxon>
        <taxon>Metazoa</taxon>
        <taxon>Cnidaria</taxon>
        <taxon>Anthozoa</taxon>
        <taxon>Hexacorallia</taxon>
        <taxon>Actiniaria</taxon>
        <taxon>Edwardsiidae</taxon>
        <taxon>Nematostella</taxon>
    </lineage>
</organism>
<dbReference type="PhylomeDB" id="A7S5I4"/>
<dbReference type="PROSITE" id="PS51857">
    <property type="entry name" value="CSD_2"/>
    <property type="match status" value="5"/>
</dbReference>
<evidence type="ECO:0000256" key="5">
    <source>
        <dbReference type="ARBA" id="ARBA00044751"/>
    </source>
</evidence>
<evidence type="ECO:0000256" key="4">
    <source>
        <dbReference type="ARBA" id="ARBA00022884"/>
    </source>
</evidence>
<dbReference type="PANTHER" id="PTHR12913">
    <property type="entry name" value="UNR PROTEIN N-RAS UPSTREAM GENE PROTEIN"/>
    <property type="match status" value="1"/>
</dbReference>
<dbReference type="PANTHER" id="PTHR12913:SF1">
    <property type="entry name" value="COLD SHOCK DOMAIN-CONTAINING PROTEIN E1"/>
    <property type="match status" value="1"/>
</dbReference>
<evidence type="ECO:0000256" key="3">
    <source>
        <dbReference type="ARBA" id="ARBA00022737"/>
    </source>
</evidence>
<dbReference type="EMBL" id="DS469583">
    <property type="protein sequence ID" value="EDO41016.1"/>
    <property type="molecule type" value="Genomic_DNA"/>
</dbReference>
<dbReference type="Proteomes" id="UP000001593">
    <property type="component" value="Unassembled WGS sequence"/>
</dbReference>
<dbReference type="SMART" id="SM00357">
    <property type="entry name" value="CSP"/>
    <property type="match status" value="5"/>
</dbReference>
<keyword evidence="8" id="KW-1185">Reference proteome</keyword>
<feature type="domain" description="CSD" evidence="6">
    <location>
        <begin position="635"/>
        <end position="698"/>
    </location>
</feature>
<dbReference type="Gene3D" id="2.40.50.140">
    <property type="entry name" value="Nucleic acid-binding proteins"/>
    <property type="match status" value="5"/>
</dbReference>
<reference evidence="7 8" key="1">
    <citation type="journal article" date="2007" name="Science">
        <title>Sea anemone genome reveals ancestral eumetazoan gene repertoire and genomic organization.</title>
        <authorList>
            <person name="Putnam N.H."/>
            <person name="Srivastava M."/>
            <person name="Hellsten U."/>
            <person name="Dirks B."/>
            <person name="Chapman J."/>
            <person name="Salamov A."/>
            <person name="Terry A."/>
            <person name="Shapiro H."/>
            <person name="Lindquist E."/>
            <person name="Kapitonov V.V."/>
            <person name="Jurka J."/>
            <person name="Genikhovich G."/>
            <person name="Grigoriev I.V."/>
            <person name="Lucas S.M."/>
            <person name="Steele R.E."/>
            <person name="Finnerty J.R."/>
            <person name="Technau U."/>
            <person name="Martindale M.Q."/>
            <person name="Rokhsar D.S."/>
        </authorList>
    </citation>
    <scope>NUCLEOTIDE SEQUENCE [LARGE SCALE GENOMIC DNA]</scope>
    <source>
        <strain evidence="8">CH2 X CH6</strain>
    </source>
</reference>
<dbReference type="InterPro" id="IPR002059">
    <property type="entry name" value="CSP_DNA-bd"/>
</dbReference>
<dbReference type="STRING" id="45351.A7S5I4"/>
<keyword evidence="4" id="KW-0694">RNA-binding</keyword>
<proteinExistence type="inferred from homology"/>
<dbReference type="InterPro" id="IPR056400">
    <property type="entry name" value="CSDE1"/>
</dbReference>
<name>A7S5I4_NEMVE</name>
<evidence type="ECO:0000259" key="6">
    <source>
        <dbReference type="PROSITE" id="PS51857"/>
    </source>
</evidence>
<feature type="domain" description="CSD" evidence="6">
    <location>
        <begin position="465"/>
        <end position="527"/>
    </location>
</feature>
<dbReference type="InterPro" id="IPR011129">
    <property type="entry name" value="CSD"/>
</dbReference>
<dbReference type="Pfam" id="PF00313">
    <property type="entry name" value="CSD"/>
    <property type="match status" value="5"/>
</dbReference>
<gene>
    <name evidence="7" type="ORF">NEMVEDRAFT_v1g105520</name>
</gene>
<dbReference type="SUPFAM" id="SSF50249">
    <property type="entry name" value="Nucleic acid-binding proteins"/>
    <property type="match status" value="5"/>
</dbReference>
<dbReference type="CDD" id="cd04458">
    <property type="entry name" value="CSP_CDS"/>
    <property type="match status" value="4"/>
</dbReference>
<evidence type="ECO:0000256" key="2">
    <source>
        <dbReference type="ARBA" id="ARBA00022490"/>
    </source>
</evidence>
<dbReference type="eggNOG" id="ENOG502QSJ1">
    <property type="taxonomic scope" value="Eukaryota"/>
</dbReference>
<accession>A7S5I4</accession>
<protein>
    <recommendedName>
        <fullName evidence="6">CSD domain-containing protein</fullName>
    </recommendedName>
</protein>
<dbReference type="InterPro" id="IPR019844">
    <property type="entry name" value="CSD_CS"/>
</dbReference>
<dbReference type="AlphaFoldDB" id="A7S5I4"/>
<dbReference type="GO" id="GO:0005737">
    <property type="term" value="C:cytoplasm"/>
    <property type="evidence" value="ECO:0007669"/>
    <property type="project" value="UniProtKB-SubCell"/>
</dbReference>
<comment type="subcellular location">
    <subcellularLocation>
        <location evidence="1">Cytoplasm</location>
    </subcellularLocation>
</comment>